<evidence type="ECO:0000313" key="6">
    <source>
        <dbReference type="EMBL" id="MTH80032.1"/>
    </source>
</evidence>
<dbReference type="PROSITE" id="PS01081">
    <property type="entry name" value="HTH_TETR_1"/>
    <property type="match status" value="1"/>
</dbReference>
<protein>
    <submittedName>
        <fullName evidence="6">TetR family transcriptional regulator</fullName>
    </submittedName>
</protein>
<evidence type="ECO:0000256" key="1">
    <source>
        <dbReference type="ARBA" id="ARBA00023015"/>
    </source>
</evidence>
<dbReference type="Gene3D" id="1.10.10.60">
    <property type="entry name" value="Homeodomain-like"/>
    <property type="match status" value="1"/>
</dbReference>
<dbReference type="SUPFAM" id="SSF46689">
    <property type="entry name" value="Homeodomain-like"/>
    <property type="match status" value="1"/>
</dbReference>
<name>A0A6L6JD37_9RHOB</name>
<dbReference type="AlphaFoldDB" id="A0A6L6JD37"/>
<keyword evidence="7" id="KW-1185">Reference proteome</keyword>
<dbReference type="RefSeq" id="WP_155097383.1">
    <property type="nucleotide sequence ID" value="NZ_WMIE01000025.1"/>
</dbReference>
<dbReference type="FunFam" id="1.10.10.60:FF:000141">
    <property type="entry name" value="TetR family transcriptional regulator"/>
    <property type="match status" value="1"/>
</dbReference>
<dbReference type="GO" id="GO:0000976">
    <property type="term" value="F:transcription cis-regulatory region binding"/>
    <property type="evidence" value="ECO:0007669"/>
    <property type="project" value="TreeGrafter"/>
</dbReference>
<dbReference type="Pfam" id="PF00440">
    <property type="entry name" value="TetR_N"/>
    <property type="match status" value="1"/>
</dbReference>
<dbReference type="InterPro" id="IPR050109">
    <property type="entry name" value="HTH-type_TetR-like_transc_reg"/>
</dbReference>
<dbReference type="OrthoDB" id="9816431at2"/>
<dbReference type="SUPFAM" id="SSF48498">
    <property type="entry name" value="Tetracyclin repressor-like, C-terminal domain"/>
    <property type="match status" value="1"/>
</dbReference>
<dbReference type="InterPro" id="IPR001647">
    <property type="entry name" value="HTH_TetR"/>
</dbReference>
<dbReference type="GO" id="GO:0003700">
    <property type="term" value="F:DNA-binding transcription factor activity"/>
    <property type="evidence" value="ECO:0007669"/>
    <property type="project" value="TreeGrafter"/>
</dbReference>
<keyword evidence="3" id="KW-0804">Transcription</keyword>
<dbReference type="EMBL" id="WMIE01000025">
    <property type="protein sequence ID" value="MTH80032.1"/>
    <property type="molecule type" value="Genomic_DNA"/>
</dbReference>
<evidence type="ECO:0000313" key="7">
    <source>
        <dbReference type="Proteomes" id="UP000478183"/>
    </source>
</evidence>
<dbReference type="PANTHER" id="PTHR30055">
    <property type="entry name" value="HTH-TYPE TRANSCRIPTIONAL REGULATOR RUTR"/>
    <property type="match status" value="1"/>
</dbReference>
<reference evidence="6 7" key="1">
    <citation type="submission" date="2019-11" db="EMBL/GenBank/DDBJ databases">
        <authorList>
            <person name="Dong K."/>
        </authorList>
    </citation>
    <scope>NUCLEOTIDE SEQUENCE [LARGE SCALE GENOMIC DNA]</scope>
    <source>
        <strain evidence="6 7">NBRC 111993</strain>
    </source>
</reference>
<dbReference type="InterPro" id="IPR009057">
    <property type="entry name" value="Homeodomain-like_sf"/>
</dbReference>
<feature type="DNA-binding region" description="H-T-H motif" evidence="4">
    <location>
        <begin position="33"/>
        <end position="52"/>
    </location>
</feature>
<dbReference type="InterPro" id="IPR036271">
    <property type="entry name" value="Tet_transcr_reg_TetR-rel_C_sf"/>
</dbReference>
<gene>
    <name evidence="6" type="ORF">GL286_20210</name>
</gene>
<dbReference type="PANTHER" id="PTHR30055:SF146">
    <property type="entry name" value="HTH-TYPE TRANSCRIPTIONAL DUAL REGULATOR CECR"/>
    <property type="match status" value="1"/>
</dbReference>
<evidence type="ECO:0000256" key="3">
    <source>
        <dbReference type="ARBA" id="ARBA00023163"/>
    </source>
</evidence>
<comment type="caution">
    <text evidence="6">The sequence shown here is derived from an EMBL/GenBank/DDBJ whole genome shotgun (WGS) entry which is preliminary data.</text>
</comment>
<keyword evidence="2 4" id="KW-0238">DNA-binding</keyword>
<keyword evidence="1" id="KW-0805">Transcription regulation</keyword>
<proteinExistence type="predicted"/>
<dbReference type="InterPro" id="IPR039536">
    <property type="entry name" value="TetR_C_Proteobacteria"/>
</dbReference>
<evidence type="ECO:0000256" key="4">
    <source>
        <dbReference type="PROSITE-ProRule" id="PRU00335"/>
    </source>
</evidence>
<dbReference type="PROSITE" id="PS50977">
    <property type="entry name" value="HTH_TETR_2"/>
    <property type="match status" value="1"/>
</dbReference>
<dbReference type="Pfam" id="PF14246">
    <property type="entry name" value="TetR_C_7"/>
    <property type="match status" value="1"/>
</dbReference>
<evidence type="ECO:0000256" key="2">
    <source>
        <dbReference type="ARBA" id="ARBA00023125"/>
    </source>
</evidence>
<dbReference type="Gene3D" id="1.10.357.10">
    <property type="entry name" value="Tetracycline Repressor, domain 2"/>
    <property type="match status" value="1"/>
</dbReference>
<evidence type="ECO:0000259" key="5">
    <source>
        <dbReference type="PROSITE" id="PS50977"/>
    </source>
</evidence>
<organism evidence="6 7">
    <name type="scientific">Paracoccus aestuariivivens</name>
    <dbReference type="NCBI Taxonomy" id="1820333"/>
    <lineage>
        <taxon>Bacteria</taxon>
        <taxon>Pseudomonadati</taxon>
        <taxon>Pseudomonadota</taxon>
        <taxon>Alphaproteobacteria</taxon>
        <taxon>Rhodobacterales</taxon>
        <taxon>Paracoccaceae</taxon>
        <taxon>Paracoccus</taxon>
    </lineage>
</organism>
<dbReference type="PRINTS" id="PR00455">
    <property type="entry name" value="HTHTETR"/>
</dbReference>
<sequence length="214" mass="23928">MEKGVSVMKGRKFLQVLEGARTIFLRDGFEGASVDDIAHEAGVSKATLYSYFPDKRIMFTEVFRNELARDTADAGALLEVDLPVHQILPFIVQLISAHIVSDFGMAMYRVSVAEAERFPSLAREYYESGPVQLRLRLVRYLRQRADLGELRITDFDLAADQLIRLAGATLHDRALFVGRQTVDAELLRAVSDGAVRMFMACYGTGMTEMRVAGE</sequence>
<feature type="domain" description="HTH tetR-type" evidence="5">
    <location>
        <begin position="10"/>
        <end position="70"/>
    </location>
</feature>
<dbReference type="Proteomes" id="UP000478183">
    <property type="component" value="Unassembled WGS sequence"/>
</dbReference>
<accession>A0A6L6JD37</accession>
<dbReference type="InterPro" id="IPR023772">
    <property type="entry name" value="DNA-bd_HTH_TetR-type_CS"/>
</dbReference>